<evidence type="ECO:0000313" key="4">
    <source>
        <dbReference type="Proteomes" id="UP001225072"/>
    </source>
</evidence>
<keyword evidence="1" id="KW-0802">TPR repeat</keyword>
<dbReference type="InterPro" id="IPR011990">
    <property type="entry name" value="TPR-like_helical_dom_sf"/>
</dbReference>
<dbReference type="EMBL" id="JAUTAL010000001">
    <property type="protein sequence ID" value="MDQ1096904.1"/>
    <property type="molecule type" value="Genomic_DNA"/>
</dbReference>
<dbReference type="SUPFAM" id="SSF48452">
    <property type="entry name" value="TPR-like"/>
    <property type="match status" value="1"/>
</dbReference>
<feature type="repeat" description="TPR" evidence="1">
    <location>
        <begin position="249"/>
        <end position="282"/>
    </location>
</feature>
<proteinExistence type="predicted"/>
<keyword evidence="4" id="KW-1185">Reference proteome</keyword>
<comment type="caution">
    <text evidence="3">The sequence shown here is derived from an EMBL/GenBank/DDBJ whole genome shotgun (WGS) entry which is preliminary data.</text>
</comment>
<keyword evidence="2" id="KW-0472">Membrane</keyword>
<dbReference type="InterPro" id="IPR019734">
    <property type="entry name" value="TPR_rpt"/>
</dbReference>
<evidence type="ECO:0000256" key="2">
    <source>
        <dbReference type="SAM" id="Phobius"/>
    </source>
</evidence>
<sequence length="491" mass="57697">MIKTINPEHQYIVKKSLLLFLFILLTCVKTHAQSQKDLSGLKSRVAENSRLFNTNINKAYFDLDGLIKESRKLKDSLSEMKLLERKCRYFYNKNQIDSLIIASERLQKVSGNYDSKYYGAMADVYLAEIYSVNKFYDKAIFHLNNAYTTLQQDKSESKKIFYAKANVLSSFANVYMDKNEPGNAVKKLKEEIRSGSELKDRNEFASFQYLNYSNISNAYMPYNVDSAYYFARKSIEIKPADISDDKSMINNYIVIGQYYEHRKDYEKAVKNFHKALKIGKRTGIELNINSIYTSLQEIYLRKNQKDSFNFYENKAKQYDLQMLQSKYNSLQEVISKDKEELNLSSDRTPLLLVILLVMVSGTFAFLFFRISKKNKAERLNADKEIPEPQMKRNLRETYKNLISFLENNDPGFMFAFESVFPEFSEKLLKINPDLQQSEIEFCALLKLKLTTKEIAKYTFIETRTVQNKKYRLRKKLEIPQQTDIYHWIDSI</sequence>
<keyword evidence="2" id="KW-0812">Transmembrane</keyword>
<dbReference type="Gene3D" id="1.25.40.10">
    <property type="entry name" value="Tetratricopeptide repeat domain"/>
    <property type="match status" value="1"/>
</dbReference>
<dbReference type="Gene3D" id="1.10.10.10">
    <property type="entry name" value="Winged helix-like DNA-binding domain superfamily/Winged helix DNA-binding domain"/>
    <property type="match status" value="1"/>
</dbReference>
<keyword evidence="2" id="KW-1133">Transmembrane helix</keyword>
<name>A0ABU0TIN1_9FLAO</name>
<organism evidence="3 4">
    <name type="scientific">Chryseobacterium camelliae</name>
    <dbReference type="NCBI Taxonomy" id="1265445"/>
    <lineage>
        <taxon>Bacteria</taxon>
        <taxon>Pseudomonadati</taxon>
        <taxon>Bacteroidota</taxon>
        <taxon>Flavobacteriia</taxon>
        <taxon>Flavobacteriales</taxon>
        <taxon>Weeksellaceae</taxon>
        <taxon>Chryseobacterium group</taxon>
        <taxon>Chryseobacterium</taxon>
    </lineage>
</organism>
<dbReference type="InterPro" id="IPR036388">
    <property type="entry name" value="WH-like_DNA-bd_sf"/>
</dbReference>
<reference evidence="3 4" key="1">
    <citation type="submission" date="2023-07" db="EMBL/GenBank/DDBJ databases">
        <title>Functional and genomic diversity of the sorghum phyllosphere microbiome.</title>
        <authorList>
            <person name="Shade A."/>
        </authorList>
    </citation>
    <scope>NUCLEOTIDE SEQUENCE [LARGE SCALE GENOMIC DNA]</scope>
    <source>
        <strain evidence="3 4">SORGH_AS_1064</strain>
    </source>
</reference>
<evidence type="ECO:0000256" key="1">
    <source>
        <dbReference type="PROSITE-ProRule" id="PRU00339"/>
    </source>
</evidence>
<gene>
    <name evidence="3" type="ORF">QE404_002051</name>
</gene>
<feature type="transmembrane region" description="Helical" evidence="2">
    <location>
        <begin position="350"/>
        <end position="368"/>
    </location>
</feature>
<dbReference type="InterPro" id="IPR016032">
    <property type="entry name" value="Sig_transdc_resp-reg_C-effctor"/>
</dbReference>
<evidence type="ECO:0000313" key="3">
    <source>
        <dbReference type="EMBL" id="MDQ1096904.1"/>
    </source>
</evidence>
<protein>
    <submittedName>
        <fullName evidence="3">Tetratricopeptide (TPR) repeat protein</fullName>
    </submittedName>
</protein>
<dbReference type="SUPFAM" id="SSF46894">
    <property type="entry name" value="C-terminal effector domain of the bipartite response regulators"/>
    <property type="match status" value="1"/>
</dbReference>
<accession>A0ABU0TIN1</accession>
<dbReference type="Proteomes" id="UP001225072">
    <property type="component" value="Unassembled WGS sequence"/>
</dbReference>
<dbReference type="PROSITE" id="PS50005">
    <property type="entry name" value="TPR"/>
    <property type="match status" value="1"/>
</dbReference>